<sequence length="85" mass="10015">MILMESISIELKDNQYYITLLDQLIEETDMSLKHRLQKADTYARFINEQAGLLKDQTIDYVSENDVSFQIASSHVIELWKGRMFK</sequence>
<protein>
    <submittedName>
        <fullName evidence="1">Uncharacterized protein</fullName>
    </submittedName>
</protein>
<accession>A0ABW5VG75</accession>
<dbReference type="RefSeq" id="WP_370671480.1">
    <property type="nucleotide sequence ID" value="NZ_CP166679.1"/>
</dbReference>
<name>A0ABW5VG75_9FLAO</name>
<comment type="caution">
    <text evidence="1">The sequence shown here is derived from an EMBL/GenBank/DDBJ whole genome shotgun (WGS) entry which is preliminary data.</text>
</comment>
<dbReference type="EMBL" id="JBHUOK010000030">
    <property type="protein sequence ID" value="MFD2789996.1"/>
    <property type="molecule type" value="Genomic_DNA"/>
</dbReference>
<reference evidence="2" key="1">
    <citation type="journal article" date="2019" name="Int. J. Syst. Evol. Microbiol.">
        <title>The Global Catalogue of Microorganisms (GCM) 10K type strain sequencing project: providing services to taxonomists for standard genome sequencing and annotation.</title>
        <authorList>
            <consortium name="The Broad Institute Genomics Platform"/>
            <consortium name="The Broad Institute Genome Sequencing Center for Infectious Disease"/>
            <person name="Wu L."/>
            <person name="Ma J."/>
        </authorList>
    </citation>
    <scope>NUCLEOTIDE SEQUENCE [LARGE SCALE GENOMIC DNA]</scope>
    <source>
        <strain evidence="2">KCTC 52924</strain>
    </source>
</reference>
<gene>
    <name evidence="1" type="ORF">ACFS1K_09495</name>
</gene>
<evidence type="ECO:0000313" key="2">
    <source>
        <dbReference type="Proteomes" id="UP001597532"/>
    </source>
</evidence>
<organism evidence="1 2">
    <name type="scientific">Arenibacter antarcticus</name>
    <dbReference type="NCBI Taxonomy" id="2040469"/>
    <lineage>
        <taxon>Bacteria</taxon>
        <taxon>Pseudomonadati</taxon>
        <taxon>Bacteroidota</taxon>
        <taxon>Flavobacteriia</taxon>
        <taxon>Flavobacteriales</taxon>
        <taxon>Flavobacteriaceae</taxon>
        <taxon>Arenibacter</taxon>
    </lineage>
</organism>
<evidence type="ECO:0000313" key="1">
    <source>
        <dbReference type="EMBL" id="MFD2789996.1"/>
    </source>
</evidence>
<keyword evidence="2" id="KW-1185">Reference proteome</keyword>
<dbReference type="Proteomes" id="UP001597532">
    <property type="component" value="Unassembled WGS sequence"/>
</dbReference>
<proteinExistence type="predicted"/>